<keyword evidence="9 10" id="KW-0326">Glycosidase</keyword>
<dbReference type="GO" id="GO:0140078">
    <property type="term" value="F:class I DNA-(apurinic or apyrimidinic site) endonuclease activity"/>
    <property type="evidence" value="ECO:0007669"/>
    <property type="project" value="UniProtKB-EC"/>
</dbReference>
<dbReference type="PROSITE" id="PS00764">
    <property type="entry name" value="ENDONUCLEASE_III_1"/>
    <property type="match status" value="1"/>
</dbReference>
<dbReference type="STRING" id="1263015.BN580_01895"/>
<dbReference type="SUPFAM" id="SSF48150">
    <property type="entry name" value="DNA-glycosylase"/>
    <property type="match status" value="1"/>
</dbReference>
<accession>R6TU00</accession>
<dbReference type="AlphaFoldDB" id="R6TU00"/>
<evidence type="ECO:0000256" key="7">
    <source>
        <dbReference type="ARBA" id="ARBA00023014"/>
    </source>
</evidence>
<comment type="catalytic activity">
    <reaction evidence="10">
        <text>2'-deoxyribonucleotide-(2'-deoxyribose 5'-phosphate)-2'-deoxyribonucleotide-DNA = a 3'-end 2'-deoxyribonucleotide-(2,3-dehydro-2,3-deoxyribose 5'-phosphate)-DNA + a 5'-end 5'-phospho-2'-deoxyribonucleoside-DNA + H(+)</text>
        <dbReference type="Rhea" id="RHEA:66592"/>
        <dbReference type="Rhea" id="RHEA-COMP:13180"/>
        <dbReference type="Rhea" id="RHEA-COMP:16897"/>
        <dbReference type="Rhea" id="RHEA-COMP:17067"/>
        <dbReference type="ChEBI" id="CHEBI:15378"/>
        <dbReference type="ChEBI" id="CHEBI:136412"/>
        <dbReference type="ChEBI" id="CHEBI:157695"/>
        <dbReference type="ChEBI" id="CHEBI:167181"/>
        <dbReference type="EC" id="4.2.99.18"/>
    </reaction>
</comment>
<keyword evidence="4 10" id="KW-0227">DNA damage</keyword>
<protein>
    <recommendedName>
        <fullName evidence="10">Endonuclease III</fullName>
        <ecNumber evidence="10">4.2.99.18</ecNumber>
    </recommendedName>
    <alternativeName>
        <fullName evidence="10">DNA-(apurinic or apyrimidinic site) lyase</fullName>
    </alternativeName>
</protein>
<reference evidence="12" key="1">
    <citation type="submission" date="2012-11" db="EMBL/GenBank/DDBJ databases">
        <title>Dependencies among metagenomic species, viruses, plasmids and units of genetic variation.</title>
        <authorList>
            <person name="Nielsen H.B."/>
            <person name="Almeida M."/>
            <person name="Juncker A.S."/>
            <person name="Rasmussen S."/>
            <person name="Li J."/>
            <person name="Sunagawa S."/>
            <person name="Plichta D."/>
            <person name="Gautier L."/>
            <person name="Le Chatelier E."/>
            <person name="Peletier E."/>
            <person name="Bonde I."/>
            <person name="Nielsen T."/>
            <person name="Manichanh C."/>
            <person name="Arumugam M."/>
            <person name="Batto J."/>
            <person name="Santos M.B.Q.D."/>
            <person name="Blom N."/>
            <person name="Borruel N."/>
            <person name="Burgdorf K.S."/>
            <person name="Boumezbeur F."/>
            <person name="Casellas F."/>
            <person name="Dore J."/>
            <person name="Guarner F."/>
            <person name="Hansen T."/>
            <person name="Hildebrand F."/>
            <person name="Kaas R.S."/>
            <person name="Kennedy S."/>
            <person name="Kristiansen K."/>
            <person name="Kultima J.R."/>
            <person name="Leonard P."/>
            <person name="Levenez F."/>
            <person name="Lund O."/>
            <person name="Moumen B."/>
            <person name="Le Paslier D."/>
            <person name="Pons N."/>
            <person name="Pedersen O."/>
            <person name="Prifti E."/>
            <person name="Qin J."/>
            <person name="Raes J."/>
            <person name="Tap J."/>
            <person name="Tims S."/>
            <person name="Ussery D.W."/>
            <person name="Yamada T."/>
            <person name="MetaHit consortium"/>
            <person name="Renault P."/>
            <person name="Sicheritz-Ponten T."/>
            <person name="Bork P."/>
            <person name="Wang J."/>
            <person name="Brunak S."/>
            <person name="Ehrlich S.D."/>
        </authorList>
    </citation>
    <scope>NUCLEOTIDE SEQUENCE [LARGE SCALE GENOMIC DNA]</scope>
</reference>
<dbReference type="EC" id="4.2.99.18" evidence="10"/>
<comment type="caution">
    <text evidence="12">The sequence shown here is derived from an EMBL/GenBank/DDBJ whole genome shotgun (WGS) entry which is preliminary data.</text>
</comment>
<evidence type="ECO:0000259" key="11">
    <source>
        <dbReference type="SMART" id="SM00478"/>
    </source>
</evidence>
<comment type="function">
    <text evidence="10">DNA repair enzyme that has both DNA N-glycosylase activity and AP-lyase activity. The DNA N-glycosylase activity releases various damaged pyrimidines from DNA by cleaving the N-glycosidic bond, leaving an AP (apurinic/apyrimidinic) site. The AP-lyase activity cleaves the phosphodiester bond 3' to the AP site by a beta-elimination, leaving a 3'-terminal unsaturated sugar and a product with a terminal 5'-phosphate.</text>
</comment>
<keyword evidence="2 10" id="KW-0004">4Fe-4S</keyword>
<dbReference type="GO" id="GO:0051539">
    <property type="term" value="F:4 iron, 4 sulfur cluster binding"/>
    <property type="evidence" value="ECO:0007669"/>
    <property type="project" value="UniProtKB-UniRule"/>
</dbReference>
<keyword evidence="10" id="KW-0238">DNA-binding</keyword>
<feature type="binding site" evidence="10">
    <location>
        <position position="201"/>
    </location>
    <ligand>
        <name>[4Fe-4S] cluster</name>
        <dbReference type="ChEBI" id="CHEBI:49883"/>
    </ligand>
</feature>
<sequence>MNPEELAGLAVSRLKMTYPDTACALKYGGDPWRLLVMARLSAQCTDKRVNTVSEELFRVYPDVYAMADAPVSGIENIVRPCGLYHMKASDIKKMSQMLITGFGGKVPYDMDSLLSLPGVGRKIANLMRGDVFGLPAVVTDTHCIRICGRLGFYPESLKEPYKIEKILAALIPPEEQSDFCHRLVDFGRDTCCARSPRCGECRLSDICARFAADKTNESKE</sequence>
<feature type="binding site" evidence="10">
    <location>
        <position position="207"/>
    </location>
    <ligand>
        <name>[4Fe-4S] cluster</name>
        <dbReference type="ChEBI" id="CHEBI:49883"/>
    </ligand>
</feature>
<evidence type="ECO:0000256" key="10">
    <source>
        <dbReference type="HAMAP-Rule" id="MF_00942"/>
    </source>
</evidence>
<dbReference type="GO" id="GO:0003677">
    <property type="term" value="F:DNA binding"/>
    <property type="evidence" value="ECO:0007669"/>
    <property type="project" value="UniProtKB-UniRule"/>
</dbReference>
<dbReference type="GO" id="GO:0046872">
    <property type="term" value="F:metal ion binding"/>
    <property type="evidence" value="ECO:0007669"/>
    <property type="project" value="UniProtKB-KW"/>
</dbReference>
<feature type="binding site" evidence="10">
    <location>
        <position position="198"/>
    </location>
    <ligand>
        <name>[4Fe-4S] cluster</name>
        <dbReference type="ChEBI" id="CHEBI:49883"/>
    </ligand>
</feature>
<dbReference type="PIRSF" id="PIRSF001435">
    <property type="entry name" value="Nth"/>
    <property type="match status" value="1"/>
</dbReference>
<dbReference type="EMBL" id="JALEMU010000099">
    <property type="protein sequence ID" value="MCI5755893.1"/>
    <property type="molecule type" value="Genomic_DNA"/>
</dbReference>
<evidence type="ECO:0000256" key="8">
    <source>
        <dbReference type="ARBA" id="ARBA00023204"/>
    </source>
</evidence>
<keyword evidence="10" id="KW-0456">Lyase</keyword>
<dbReference type="PANTHER" id="PTHR10359">
    <property type="entry name" value="A/G-SPECIFIC ADENINE GLYCOSYLASE/ENDONUCLEASE III"/>
    <property type="match status" value="1"/>
</dbReference>
<dbReference type="Proteomes" id="UP000017938">
    <property type="component" value="Unassembled WGS sequence"/>
</dbReference>
<evidence type="ECO:0000256" key="1">
    <source>
        <dbReference type="ARBA" id="ARBA00008343"/>
    </source>
</evidence>
<evidence type="ECO:0000256" key="5">
    <source>
        <dbReference type="ARBA" id="ARBA00022801"/>
    </source>
</evidence>
<keyword evidence="5 10" id="KW-0378">Hydrolase</keyword>
<organism evidence="12 14">
    <name type="scientific">Candidatus Colimorpha enterica</name>
    <dbReference type="NCBI Taxonomy" id="3083063"/>
    <lineage>
        <taxon>Bacteria</taxon>
        <taxon>Pseudomonadati</taxon>
        <taxon>Bacteroidota</taxon>
        <taxon>Bacteroidia</taxon>
        <taxon>Bacteroidales</taxon>
        <taxon>Candidatus Colimorpha</taxon>
    </lineage>
</organism>
<dbReference type="SMART" id="SM00478">
    <property type="entry name" value="ENDO3c"/>
    <property type="match status" value="1"/>
</dbReference>
<keyword evidence="13" id="KW-0540">Nuclease</keyword>
<evidence type="ECO:0000313" key="12">
    <source>
        <dbReference type="EMBL" id="CDC75640.1"/>
    </source>
</evidence>
<comment type="similarity">
    <text evidence="1 10">Belongs to the Nth/MutY family.</text>
</comment>
<dbReference type="HAMAP" id="MF_00942">
    <property type="entry name" value="Nth"/>
    <property type="match status" value="1"/>
</dbReference>
<dbReference type="InterPro" id="IPR004035">
    <property type="entry name" value="Endouclease-III_FeS-bd_BS"/>
</dbReference>
<dbReference type="GO" id="GO:0006285">
    <property type="term" value="P:base-excision repair, AP site formation"/>
    <property type="evidence" value="ECO:0007669"/>
    <property type="project" value="TreeGrafter"/>
</dbReference>
<proteinExistence type="inferred from homology"/>
<feature type="binding site" evidence="10">
    <location>
        <position position="191"/>
    </location>
    <ligand>
        <name>[4Fe-4S] cluster</name>
        <dbReference type="ChEBI" id="CHEBI:49883"/>
    </ligand>
</feature>
<dbReference type="Pfam" id="PF00730">
    <property type="entry name" value="HhH-GPD"/>
    <property type="match status" value="1"/>
</dbReference>
<dbReference type="InterPro" id="IPR003265">
    <property type="entry name" value="HhH-GPD_domain"/>
</dbReference>
<dbReference type="Gene3D" id="1.10.1670.10">
    <property type="entry name" value="Helix-hairpin-Helix base-excision DNA repair enzymes (C-terminal)"/>
    <property type="match status" value="1"/>
</dbReference>
<dbReference type="GO" id="GO:0019104">
    <property type="term" value="F:DNA N-glycosylase activity"/>
    <property type="evidence" value="ECO:0007669"/>
    <property type="project" value="UniProtKB-UniRule"/>
</dbReference>
<dbReference type="FunFam" id="1.10.340.30:FF:000001">
    <property type="entry name" value="Endonuclease III"/>
    <property type="match status" value="1"/>
</dbReference>
<dbReference type="InterPro" id="IPR023170">
    <property type="entry name" value="HhH_base_excis_C"/>
</dbReference>
<evidence type="ECO:0000256" key="6">
    <source>
        <dbReference type="ARBA" id="ARBA00023004"/>
    </source>
</evidence>
<dbReference type="Gene3D" id="1.10.340.30">
    <property type="entry name" value="Hypothetical protein, domain 2"/>
    <property type="match status" value="1"/>
</dbReference>
<dbReference type="CDD" id="cd00056">
    <property type="entry name" value="ENDO3c"/>
    <property type="match status" value="1"/>
</dbReference>
<keyword evidence="6 10" id="KW-0408">Iron</keyword>
<dbReference type="PANTHER" id="PTHR10359:SF18">
    <property type="entry name" value="ENDONUCLEASE III"/>
    <property type="match status" value="1"/>
</dbReference>
<feature type="domain" description="HhH-GPD" evidence="11">
    <location>
        <begin position="40"/>
        <end position="189"/>
    </location>
</feature>
<dbReference type="InterPro" id="IPR005759">
    <property type="entry name" value="Nth"/>
</dbReference>
<evidence type="ECO:0000313" key="14">
    <source>
        <dbReference type="Proteomes" id="UP000017938"/>
    </source>
</evidence>
<dbReference type="Proteomes" id="UP001139365">
    <property type="component" value="Unassembled WGS sequence"/>
</dbReference>
<evidence type="ECO:0000256" key="2">
    <source>
        <dbReference type="ARBA" id="ARBA00022485"/>
    </source>
</evidence>
<evidence type="ECO:0000313" key="15">
    <source>
        <dbReference type="Proteomes" id="UP001139365"/>
    </source>
</evidence>
<keyword evidence="8 10" id="KW-0234">DNA repair</keyword>
<evidence type="ECO:0000256" key="3">
    <source>
        <dbReference type="ARBA" id="ARBA00022723"/>
    </source>
</evidence>
<name>R6TU00_9BACT</name>
<gene>
    <name evidence="10" type="primary">nth</name>
    <name evidence="12" type="ORF">BN580_01895</name>
    <name evidence="13" type="ORF">MR241_06310</name>
</gene>
<evidence type="ECO:0000256" key="9">
    <source>
        <dbReference type="ARBA" id="ARBA00023295"/>
    </source>
</evidence>
<comment type="cofactor">
    <cofactor evidence="10">
        <name>[4Fe-4S] cluster</name>
        <dbReference type="ChEBI" id="CHEBI:49883"/>
    </cofactor>
    <text evidence="10">Binds 1 [4Fe-4S] cluster.</text>
</comment>
<keyword evidence="3 10" id="KW-0479">Metal-binding</keyword>
<dbReference type="EMBL" id="CBFW010000310">
    <property type="protein sequence ID" value="CDC75640.1"/>
    <property type="molecule type" value="Genomic_DNA"/>
</dbReference>
<evidence type="ECO:0000256" key="4">
    <source>
        <dbReference type="ARBA" id="ARBA00022763"/>
    </source>
</evidence>
<evidence type="ECO:0000313" key="13">
    <source>
        <dbReference type="EMBL" id="MCI5755893.1"/>
    </source>
</evidence>
<keyword evidence="13" id="KW-0255">Endonuclease</keyword>
<dbReference type="InterPro" id="IPR011257">
    <property type="entry name" value="DNA_glycosylase"/>
</dbReference>
<reference evidence="13 15" key="2">
    <citation type="submission" date="2022-03" db="EMBL/GenBank/DDBJ databases">
        <title>Metagenome-assembled genomes from swine fecal metagenomes.</title>
        <authorList>
            <person name="Holman D.B."/>
            <person name="Kommadath A."/>
        </authorList>
    </citation>
    <scope>NUCLEOTIDE SEQUENCE [LARGE SCALE GENOMIC DNA]</scope>
    <source>
        <strain evidence="13">SUG147</strain>
    </source>
</reference>
<keyword evidence="7 10" id="KW-0411">Iron-sulfur</keyword>